<dbReference type="Gene3D" id="2.60.40.1890">
    <property type="entry name" value="PCu(A)C copper chaperone"/>
    <property type="match status" value="1"/>
</dbReference>
<dbReference type="InterPro" id="IPR007410">
    <property type="entry name" value="LpqE-like"/>
</dbReference>
<proteinExistence type="predicted"/>
<reference evidence="1" key="1">
    <citation type="submission" date="2018-06" db="EMBL/GenBank/DDBJ databases">
        <authorList>
            <person name="Zhirakovskaya E."/>
        </authorList>
    </citation>
    <scope>NUCLEOTIDE SEQUENCE</scope>
</reference>
<dbReference type="PANTHER" id="PTHR36302:SF1">
    <property type="entry name" value="COPPER CHAPERONE PCU(A)C"/>
    <property type="match status" value="1"/>
</dbReference>
<name>A0A3B0RZ20_9ZZZZ</name>
<organism evidence="1">
    <name type="scientific">hydrothermal vent metagenome</name>
    <dbReference type="NCBI Taxonomy" id="652676"/>
    <lineage>
        <taxon>unclassified sequences</taxon>
        <taxon>metagenomes</taxon>
        <taxon>ecological metagenomes</taxon>
    </lineage>
</organism>
<accession>A0A3B0RZ20</accession>
<dbReference type="InterPro" id="IPR036182">
    <property type="entry name" value="PCuAC_sf"/>
</dbReference>
<dbReference type="InterPro" id="IPR058248">
    <property type="entry name" value="Lxx211020-like"/>
</dbReference>
<evidence type="ECO:0000313" key="1">
    <source>
        <dbReference type="EMBL" id="VAV96712.1"/>
    </source>
</evidence>
<dbReference type="EMBL" id="UOEC01000133">
    <property type="protein sequence ID" value="VAV96712.1"/>
    <property type="molecule type" value="Genomic_DNA"/>
</dbReference>
<dbReference type="Pfam" id="PF04314">
    <property type="entry name" value="PCuAC"/>
    <property type="match status" value="1"/>
</dbReference>
<dbReference type="AlphaFoldDB" id="A0A3B0RZ20"/>
<dbReference type="SUPFAM" id="SSF110087">
    <property type="entry name" value="DR1885-like metal-binding protein"/>
    <property type="match status" value="1"/>
</dbReference>
<dbReference type="PANTHER" id="PTHR36302">
    <property type="entry name" value="BLR7088 PROTEIN"/>
    <property type="match status" value="1"/>
</dbReference>
<gene>
    <name evidence="1" type="ORF">MNBD_ALPHA08-1320</name>
</gene>
<protein>
    <submittedName>
        <fullName evidence="1">Copper metallochaperone, bacterial analog of Cox17 protein</fullName>
    </submittedName>
</protein>
<sequence length="166" mass="17880">MKNRLSGLTFCLALGTAIIFTLPFNVIPGMAQTIADLSVSKNWIRATPPAAMVGGGYLVISNSGSHDDTLTAAEFTGAKKTEIHEMKIKDGVMKMRPLKDGIKIPAGGTIVLKPGGFHLMFMGLKSRLKDGQNFPIKLTFANAGETIVNFPVLTMEKGKKLMMPEN</sequence>